<feature type="domain" description="RagB/SusD" evidence="7">
    <location>
        <begin position="308"/>
        <end position="592"/>
    </location>
</feature>
<keyword evidence="5" id="KW-0998">Cell outer membrane</keyword>
<sequence length="592" mass="67335">MKKITRILSASFLILILSGTMSCQEDFLERKPLDAISDADVWNDPALVEALVNDFYARIWDPFRDDWKVMHTAVTDEGMYIRDKGTDVVVKGTLTPENMGTLTQFGRWTDYYKNIRNCNTFMAQIANVPFKDEKLRQRLTGEVYFLRAYYYFNLVSYWGGVPLFKENFDLNNKDGMLIERSSFADCVTAIVADCDKAIEQLPETHNSDNTGRATKFSAMALKSRLLLYAASDLYNKPGNTNALVGYTDGNQQQRWQAAKAAAKALIDKPGPHKLYTPTDSAAENYSRIFLDNHNPEILFAKLHNKQLSGTSLDLWNGPNGYHNWGGNVPLEEFVSGYQLRDGSAFSWTNPVQSKQPYANRDPRFYASILYNGAPWRTRPADAAASDPVGIIQTGNMERWNNATGKIEVIPGVDTRNSPVENWNATTTGYYTRKFLDKNVDGQFFRGDQPWIMFRFAEILLNYAEACLRLGEEAEARTYLTMVRKRAGMPAVSSTVTGAALLDLYRYERKYELAFEGHRYFDVRRWGIAEQTLNKHATGIEILGKLNPDRTTHTYEYKVVQVATRAFNPKGYFSPIPVGEIQKNPKLKQNPLY</sequence>
<evidence type="ECO:0000256" key="1">
    <source>
        <dbReference type="ARBA" id="ARBA00004442"/>
    </source>
</evidence>
<comment type="caution">
    <text evidence="9">The sequence shown here is derived from an EMBL/GenBank/DDBJ whole genome shotgun (WGS) entry which is preliminary data.</text>
</comment>
<evidence type="ECO:0000256" key="2">
    <source>
        <dbReference type="ARBA" id="ARBA00006275"/>
    </source>
</evidence>
<gene>
    <name evidence="9" type="ORF">ACFPMF_17700</name>
</gene>
<evidence type="ECO:0000256" key="6">
    <source>
        <dbReference type="SAM" id="SignalP"/>
    </source>
</evidence>
<dbReference type="EMBL" id="JBHSMA010000005">
    <property type="protein sequence ID" value="MFC5411161.1"/>
    <property type="molecule type" value="Genomic_DNA"/>
</dbReference>
<dbReference type="InterPro" id="IPR011990">
    <property type="entry name" value="TPR-like_helical_dom_sf"/>
</dbReference>
<organism evidence="9 10">
    <name type="scientific">Larkinella bovis</name>
    <dbReference type="NCBI Taxonomy" id="683041"/>
    <lineage>
        <taxon>Bacteria</taxon>
        <taxon>Pseudomonadati</taxon>
        <taxon>Bacteroidota</taxon>
        <taxon>Cytophagia</taxon>
        <taxon>Cytophagales</taxon>
        <taxon>Spirosomataceae</taxon>
        <taxon>Larkinella</taxon>
    </lineage>
</organism>
<dbReference type="Proteomes" id="UP001596106">
    <property type="component" value="Unassembled WGS sequence"/>
</dbReference>
<dbReference type="Pfam" id="PF14322">
    <property type="entry name" value="SusD-like_3"/>
    <property type="match status" value="1"/>
</dbReference>
<comment type="similarity">
    <text evidence="2">Belongs to the SusD family.</text>
</comment>
<feature type="chain" id="PRO_5047146597" evidence="6">
    <location>
        <begin position="24"/>
        <end position="592"/>
    </location>
</feature>
<evidence type="ECO:0000256" key="3">
    <source>
        <dbReference type="ARBA" id="ARBA00022729"/>
    </source>
</evidence>
<proteinExistence type="inferred from homology"/>
<protein>
    <submittedName>
        <fullName evidence="9">RagB/SusD family nutrient uptake outer membrane protein</fullName>
    </submittedName>
</protein>
<evidence type="ECO:0000259" key="8">
    <source>
        <dbReference type="Pfam" id="PF14322"/>
    </source>
</evidence>
<keyword evidence="4" id="KW-0472">Membrane</keyword>
<dbReference type="InterPro" id="IPR033985">
    <property type="entry name" value="SusD-like_N"/>
</dbReference>
<dbReference type="PROSITE" id="PS51257">
    <property type="entry name" value="PROKAR_LIPOPROTEIN"/>
    <property type="match status" value="1"/>
</dbReference>
<comment type="subcellular location">
    <subcellularLocation>
        <location evidence="1">Cell outer membrane</location>
    </subcellularLocation>
</comment>
<dbReference type="Pfam" id="PF07980">
    <property type="entry name" value="SusD_RagB"/>
    <property type="match status" value="1"/>
</dbReference>
<accession>A0ABW0ICJ9</accession>
<evidence type="ECO:0000256" key="5">
    <source>
        <dbReference type="ARBA" id="ARBA00023237"/>
    </source>
</evidence>
<evidence type="ECO:0000313" key="10">
    <source>
        <dbReference type="Proteomes" id="UP001596106"/>
    </source>
</evidence>
<evidence type="ECO:0000313" key="9">
    <source>
        <dbReference type="EMBL" id="MFC5411161.1"/>
    </source>
</evidence>
<dbReference type="CDD" id="cd08977">
    <property type="entry name" value="SusD"/>
    <property type="match status" value="1"/>
</dbReference>
<feature type="signal peptide" evidence="6">
    <location>
        <begin position="1"/>
        <end position="23"/>
    </location>
</feature>
<reference evidence="10" key="1">
    <citation type="journal article" date="2019" name="Int. J. Syst. Evol. Microbiol.">
        <title>The Global Catalogue of Microorganisms (GCM) 10K type strain sequencing project: providing services to taxonomists for standard genome sequencing and annotation.</title>
        <authorList>
            <consortium name="The Broad Institute Genomics Platform"/>
            <consortium name="The Broad Institute Genome Sequencing Center for Infectious Disease"/>
            <person name="Wu L."/>
            <person name="Ma J."/>
        </authorList>
    </citation>
    <scope>NUCLEOTIDE SEQUENCE [LARGE SCALE GENOMIC DNA]</scope>
    <source>
        <strain evidence="10">CCUG 55250</strain>
    </source>
</reference>
<keyword evidence="3 6" id="KW-0732">Signal</keyword>
<dbReference type="RefSeq" id="WP_379847707.1">
    <property type="nucleotide sequence ID" value="NZ_JBHSMA010000005.1"/>
</dbReference>
<feature type="domain" description="SusD-like N-terminal" evidence="8">
    <location>
        <begin position="38"/>
        <end position="227"/>
    </location>
</feature>
<dbReference type="Gene3D" id="1.25.40.390">
    <property type="match status" value="1"/>
</dbReference>
<keyword evidence="10" id="KW-1185">Reference proteome</keyword>
<dbReference type="InterPro" id="IPR012944">
    <property type="entry name" value="SusD_RagB_dom"/>
</dbReference>
<name>A0ABW0ICJ9_9BACT</name>
<dbReference type="SUPFAM" id="SSF48452">
    <property type="entry name" value="TPR-like"/>
    <property type="match status" value="1"/>
</dbReference>
<evidence type="ECO:0000259" key="7">
    <source>
        <dbReference type="Pfam" id="PF07980"/>
    </source>
</evidence>
<evidence type="ECO:0000256" key="4">
    <source>
        <dbReference type="ARBA" id="ARBA00023136"/>
    </source>
</evidence>